<dbReference type="eggNOG" id="COG3210">
    <property type="taxonomic scope" value="Bacteria"/>
</dbReference>
<name>Q9P9U8_XYLFA</name>
<organism evidence="1 2">
    <name type="scientific">Xylella fastidiosa (strain 9a5c)</name>
    <dbReference type="NCBI Taxonomy" id="160492"/>
    <lineage>
        <taxon>Bacteria</taxon>
        <taxon>Pseudomonadati</taxon>
        <taxon>Pseudomonadota</taxon>
        <taxon>Gammaproteobacteria</taxon>
        <taxon>Lysobacterales</taxon>
        <taxon>Lysobacteraceae</taxon>
        <taxon>Xylella</taxon>
    </lineage>
</organism>
<dbReference type="AlphaFoldDB" id="Q9P9U8"/>
<dbReference type="HOGENOM" id="CLU_1102443_0_0_6"/>
<proteinExistence type="predicted"/>
<protein>
    <submittedName>
        <fullName evidence="1">Uncharacterized protein</fullName>
    </submittedName>
</protein>
<dbReference type="Proteomes" id="UP000000812">
    <property type="component" value="Chromosome"/>
</dbReference>
<sequence>MGEAGINDIKGMLEFLSDPIAGLKGLKELIVNPEVRQQLGDSVFQELDNKIDRMQTALMVGGDEHAVQYGRDLGALFWNIGSVAIGVGGVAKAGGALAKAGINVSEDVLERMAARNLEKLVVQQQGAFNKALALVDKSNSSSEFVFSGLKAKVTPRDSVGGSNKAGNVKVLESEAFSDQKIREYAQQLAGDVPLKETSRKGVYRADLSDGTIVHLRSVSSSSNETKARWTIDIENNPSLREITNKRIEIKFR</sequence>
<reference evidence="1 2" key="1">
    <citation type="journal article" date="2000" name="Nature">
        <title>The genome sequence of the plant pathogen Xylella fastidiosa.</title>
        <authorList>
            <person name="Simpson A.J."/>
            <person name="Reinach F.C."/>
            <person name="Arruda P."/>
            <person name="Abreu F.A."/>
            <person name="Acencio M."/>
            <person name="Alvarenga R."/>
            <person name="Alves L.M."/>
            <person name="Araya J.E."/>
            <person name="Baia G.S."/>
            <person name="Baptista C.S."/>
            <person name="Barros M.H."/>
            <person name="Bonaccorsi E.D."/>
            <person name="Bordin S."/>
            <person name="Bove J.M."/>
            <person name="Briones M.R."/>
            <person name="Bueno M.R."/>
            <person name="Camargo A.A."/>
            <person name="Camargo L.E."/>
            <person name="Carraro D.M."/>
            <person name="Carrer H."/>
            <person name="Colauto N.B."/>
            <person name="Colombo C."/>
            <person name="Costa F.F."/>
            <person name="Costa M.C."/>
            <person name="Costa-Neto C.M."/>
            <person name="Coutinho L.L."/>
            <person name="Cristofani M."/>
            <person name="Dias-Neto E."/>
            <person name="Docena C."/>
            <person name="El-Dorry H."/>
            <person name="Facincani A.P."/>
            <person name="Ferreira A.J."/>
            <person name="Ferreira V.C."/>
            <person name="Ferro J.A."/>
            <person name="Fraga J.S."/>
            <person name="Franca S.C."/>
            <person name="Franco M.C."/>
            <person name="Frohme M."/>
            <person name="Furlan L.R."/>
            <person name="Garnier M."/>
            <person name="Goldman G.H."/>
            <person name="Goldman M.H."/>
            <person name="Gomes S.L."/>
            <person name="Gruber A."/>
            <person name="Ho P.L."/>
            <person name="Hoheisel J.D."/>
            <person name="Junqueira M.L."/>
            <person name="Kemper E.L."/>
            <person name="Kitajima J.P."/>
            <person name="Krieger J.E."/>
            <person name="Kuramae E.E."/>
            <person name="Laigret F."/>
            <person name="Lambais M.R."/>
            <person name="Leite L.C."/>
            <person name="Lemos E.G."/>
            <person name="Lemos M.V."/>
            <person name="Lopes S.A."/>
            <person name="Lopes C.R."/>
            <person name="Machado J.A."/>
            <person name="Machado M.A."/>
            <person name="Madeira A.M."/>
            <person name="Madeira H.M."/>
            <person name="Marino C.L."/>
            <person name="Marques M.V."/>
            <person name="Martins E.A."/>
            <person name="Martins E.M."/>
            <person name="Matsukuma A.Y."/>
            <person name="Menck C.F."/>
            <person name="Miracca E.C."/>
            <person name="Miyaki C.Y."/>
            <person name="Monteriro-Vitorello C.B."/>
            <person name="Moon D.H."/>
            <person name="Nagai M.A."/>
            <person name="Nascimento A.L."/>
            <person name="Netto L.E."/>
            <person name="Nhani A.Jr."/>
            <person name="Nobrega F.G."/>
            <person name="Nunes L.R."/>
            <person name="Oliveira M.A."/>
            <person name="de Oliveira M.C."/>
            <person name="de Oliveira R.C."/>
            <person name="Palmieri D.A."/>
            <person name="Paris A."/>
            <person name="Peixoto B.R."/>
            <person name="Pereira G.A."/>
            <person name="Pereira H.A.Jr."/>
            <person name="Pesquero J.B."/>
            <person name="Quaggio R.B."/>
            <person name="Roberto P.G."/>
            <person name="Rodrigues V."/>
            <person name="de M Rosa A.J."/>
            <person name="de Rosa V.E.Jr."/>
            <person name="de Sa R.G."/>
            <person name="Santelli R.V."/>
            <person name="Sawasaki H.E."/>
            <person name="da Silva A.C."/>
            <person name="da Silva A.M."/>
            <person name="da Silva F.R."/>
            <person name="da Silva W.A.Jr."/>
            <person name="da Silveira J.F."/>
            <person name="Silvestri M.L."/>
            <person name="Siqueira W.J."/>
            <person name="de Souza A.A."/>
            <person name="de Souza A.P."/>
            <person name="Terenzi M.F."/>
            <person name="Truffi D."/>
            <person name="Tsai S.M."/>
            <person name="Tsuhako M.H."/>
            <person name="Vallada H."/>
            <person name="Van Sluys M.A."/>
            <person name="Verjovski-Almeida S."/>
            <person name="Vettore A.L."/>
            <person name="Zago M.A."/>
            <person name="Zatz M."/>
            <person name="Meidanis J."/>
            <person name="Setubal J.C."/>
        </authorList>
    </citation>
    <scope>NUCLEOTIDE SEQUENCE [LARGE SCALE GENOMIC DNA]</scope>
    <source>
        <strain evidence="1 2">9a5c</strain>
    </source>
</reference>
<evidence type="ECO:0000313" key="1">
    <source>
        <dbReference type="EMBL" id="AAF85558.1"/>
    </source>
</evidence>
<gene>
    <name evidence="1" type="ordered locus">XF_2773</name>
</gene>
<evidence type="ECO:0000313" key="2">
    <source>
        <dbReference type="Proteomes" id="UP000000812"/>
    </source>
</evidence>
<dbReference type="PIR" id="H82518">
    <property type="entry name" value="H82518"/>
</dbReference>
<accession>Q9P9U8</accession>
<dbReference type="KEGG" id="xfa:XF_2773"/>
<dbReference type="STRING" id="160492.XF_2773"/>
<dbReference type="EMBL" id="AE003849">
    <property type="protein sequence ID" value="AAF85558.1"/>
    <property type="molecule type" value="Genomic_DNA"/>
</dbReference>